<protein>
    <recommendedName>
        <fullName evidence="2">SLH domain-containing protein</fullName>
    </recommendedName>
</protein>
<feature type="domain" description="SLH" evidence="2">
    <location>
        <begin position="30"/>
        <end position="93"/>
    </location>
</feature>
<dbReference type="Proteomes" id="UP000730618">
    <property type="component" value="Unassembled WGS sequence"/>
</dbReference>
<dbReference type="InterPro" id="IPR001119">
    <property type="entry name" value="SLH_dom"/>
</dbReference>
<dbReference type="PANTHER" id="PTHR43308">
    <property type="entry name" value="OUTER MEMBRANE PROTEIN ALPHA-RELATED"/>
    <property type="match status" value="1"/>
</dbReference>
<organism evidence="3 4">
    <name type="scientific">Paenibacillus allorhizosphaerae</name>
    <dbReference type="NCBI Taxonomy" id="2849866"/>
    <lineage>
        <taxon>Bacteria</taxon>
        <taxon>Bacillati</taxon>
        <taxon>Bacillota</taxon>
        <taxon>Bacilli</taxon>
        <taxon>Bacillales</taxon>
        <taxon>Paenibacillaceae</taxon>
        <taxon>Paenibacillus</taxon>
    </lineage>
</organism>
<comment type="caution">
    <text evidence="3">The sequence shown here is derived from an EMBL/GenBank/DDBJ whole genome shotgun (WGS) entry which is preliminary data.</text>
</comment>
<feature type="domain" description="SLH" evidence="2">
    <location>
        <begin position="95"/>
        <end position="154"/>
    </location>
</feature>
<proteinExistence type="predicted"/>
<keyword evidence="1" id="KW-0732">Signal</keyword>
<feature type="chain" id="PRO_5045159097" description="SLH domain-containing protein" evidence="1">
    <location>
        <begin position="29"/>
        <end position="905"/>
    </location>
</feature>
<dbReference type="PANTHER" id="PTHR43308:SF5">
    <property type="entry name" value="S-LAYER PROTEIN _ PEPTIDOGLYCAN ENDO-BETA-N-ACETYLGLUCOSAMINIDASE"/>
    <property type="match status" value="1"/>
</dbReference>
<name>A0ABM8VJM5_9BACL</name>
<feature type="signal peptide" evidence="1">
    <location>
        <begin position="1"/>
        <end position="28"/>
    </location>
</feature>
<dbReference type="EMBL" id="CAJVCE010000009">
    <property type="protein sequence ID" value="CAG7645721.1"/>
    <property type="molecule type" value="Genomic_DNA"/>
</dbReference>
<evidence type="ECO:0000256" key="1">
    <source>
        <dbReference type="SAM" id="SignalP"/>
    </source>
</evidence>
<dbReference type="InterPro" id="IPR051465">
    <property type="entry name" value="Cell_Envelope_Struct_Comp"/>
</dbReference>
<gene>
    <name evidence="3" type="ORF">PAECIP111802_03587</name>
</gene>
<keyword evidence="4" id="KW-1185">Reference proteome</keyword>
<dbReference type="RefSeq" id="WP_218099879.1">
    <property type="nucleotide sequence ID" value="NZ_CAJVCE010000009.1"/>
</dbReference>
<sequence length="905" mass="96340">MLFKSVRSKISAFLIFSMLASTFLPVLASGAEAEFKDIAESYAQREIMSLAEAGIISGYEDGYFQPRKEMTRAELAKIIALTMGLKENANKAVMFKDVDATSWYAGYVGSLVEHGIAQGTSETSFSPDAKVTREELVVFFIRALGLENAANQAAVELNLSDIAYISSWAKADVLLAFQLGLANGIENSDGTLRFDPKNNAERQALARLAYEISINKAKFVDRVRESGDKKATSTEEAVTATELPTVSNILAVDNTSVEVTFGKSVESADKADFTFDNGLNVTQADIDAGDKSAVLLTTTAQMENVKYKLFYKGKDTGKTVFGVAAPVSGGSSSDSGSDSSDLRLPSVVTDGDNVTINEPGVTLSDMVIAGDLIISKSVGNGEVYLKNVTVKGKTYVYGGGENSIHLENAVMLTVIVDKKDGTVRLVASGKTVVQEMVLQTGAKVETNNGTSINNVTLSNELPSGTRITLSGGFETVNVNASGIKIELPSGSIQNVNVASNAGGTVMQTSSESTIVKMILNAAVSILGQGTIKDATINAAGVTMDKAPTNMTVGNDVPIDTPINIGGCENTVAFRPTVENLVVNVGEAVYATSPRDGVMYLVPYSIKVPAANDDKGVAEQIPYLDAAVAAGAAKKATVQTGVRTWFETTASMINSNSNIYYRLFVIDKNMQVSSTVTNIVVLADGKTPLSMLTSSISSTAGYKSVTILYNRDIMFVPGKNPAETVTFSAYGKPDRYLDMSEITIDRNKLILRPKQPVASKQFGYRIASGIVQTLDGNFKSIALDITNLSTSGTLEMVSPGLVCKKVTAKVGTVLKFKASSNSVSKQESNRQDTVYLLLNDMIASGYSSLDRPKFDEQVAKGFGRKVSLTGDGSAQEYEIDTSNLPALTYRLVLVFGGPSITVELTE</sequence>
<evidence type="ECO:0000259" key="2">
    <source>
        <dbReference type="PROSITE" id="PS51272"/>
    </source>
</evidence>
<dbReference type="Pfam" id="PF00395">
    <property type="entry name" value="SLH"/>
    <property type="match status" value="2"/>
</dbReference>
<reference evidence="3 4" key="1">
    <citation type="submission" date="2021-06" db="EMBL/GenBank/DDBJ databases">
        <authorList>
            <person name="Criscuolo A."/>
        </authorList>
    </citation>
    <scope>NUCLEOTIDE SEQUENCE [LARGE SCALE GENOMIC DNA]</scope>
    <source>
        <strain evidence="4">CIP 111802</strain>
    </source>
</reference>
<evidence type="ECO:0000313" key="4">
    <source>
        <dbReference type="Proteomes" id="UP000730618"/>
    </source>
</evidence>
<dbReference type="PROSITE" id="PS51272">
    <property type="entry name" value="SLH"/>
    <property type="match status" value="3"/>
</dbReference>
<evidence type="ECO:0000313" key="3">
    <source>
        <dbReference type="EMBL" id="CAG7645721.1"/>
    </source>
</evidence>
<accession>A0ABM8VJM5</accession>
<feature type="domain" description="SLH" evidence="2">
    <location>
        <begin position="156"/>
        <end position="223"/>
    </location>
</feature>